<dbReference type="PANTHER" id="PTHR46534">
    <property type="entry name" value="IGGFC_BINDING DOMAIN-CONTAINING PROTEIN"/>
    <property type="match status" value="1"/>
</dbReference>
<sequence>MTEMLMPVQSWGKNFATVPVPQRTVGDIFRFVASKDNTKVTVTSKVNGTVVHQNFTIHHAGDYVQKKFSSSMYSHIQASDPIAVFQFSQTQASAHENIDPSMITVPPIEQYGTDYTFTTPEYSKGQYQNQFMFIVDSRHKGGLLLDGHHLPHNQHYVHIPGTHLVGGYVNITVGTHTVSHKNPNMTIGGILFGRAHVESYGFPVGFLVKPINPVTVTAPPTTPPTTPQPTTPQPTTPMPTTTAPVCDAPPMTRGDEVDNDCDGRVDEENCDGTDTDGDGHIDEDCNNEELQIIGRR</sequence>
<dbReference type="PANTHER" id="PTHR46534:SF1">
    <property type="entry name" value="IGGFC-BINDING PROTEIN N-TERMINAL DOMAIN-CONTAINING PROTEIN"/>
    <property type="match status" value="1"/>
</dbReference>
<reference evidence="3" key="1">
    <citation type="submission" date="2022-08" db="UniProtKB">
        <authorList>
            <consortium name="EnsemblMetazoa"/>
        </authorList>
    </citation>
    <scope>IDENTIFICATION</scope>
    <source>
        <strain evidence="3">05x7-T-G4-1.051#20</strain>
    </source>
</reference>
<proteinExistence type="predicted"/>
<accession>A0A8W8LLW4</accession>
<evidence type="ECO:0000313" key="4">
    <source>
        <dbReference type="Proteomes" id="UP000005408"/>
    </source>
</evidence>
<name>A0A8W8LLW4_MAGGI</name>
<keyword evidence="4" id="KW-1185">Reference proteome</keyword>
<dbReference type="InterPro" id="IPR035234">
    <property type="entry name" value="IgGFc-bd_N"/>
</dbReference>
<dbReference type="Pfam" id="PF17517">
    <property type="entry name" value="IgGFc_binding"/>
    <property type="match status" value="1"/>
</dbReference>
<dbReference type="AlphaFoldDB" id="A0A8W8LLW4"/>
<organism evidence="3 4">
    <name type="scientific">Magallana gigas</name>
    <name type="common">Pacific oyster</name>
    <name type="synonym">Crassostrea gigas</name>
    <dbReference type="NCBI Taxonomy" id="29159"/>
    <lineage>
        <taxon>Eukaryota</taxon>
        <taxon>Metazoa</taxon>
        <taxon>Spiralia</taxon>
        <taxon>Lophotrochozoa</taxon>
        <taxon>Mollusca</taxon>
        <taxon>Bivalvia</taxon>
        <taxon>Autobranchia</taxon>
        <taxon>Pteriomorphia</taxon>
        <taxon>Ostreida</taxon>
        <taxon>Ostreoidea</taxon>
        <taxon>Ostreidae</taxon>
        <taxon>Magallana</taxon>
    </lineage>
</organism>
<evidence type="ECO:0000313" key="3">
    <source>
        <dbReference type="EnsemblMetazoa" id="G28031.3:cds"/>
    </source>
</evidence>
<feature type="domain" description="IgGFc-binding protein N-terminal" evidence="2">
    <location>
        <begin position="2"/>
        <end position="184"/>
    </location>
</feature>
<evidence type="ECO:0000259" key="2">
    <source>
        <dbReference type="Pfam" id="PF17517"/>
    </source>
</evidence>
<feature type="region of interest" description="Disordered" evidence="1">
    <location>
        <begin position="217"/>
        <end position="284"/>
    </location>
</feature>
<evidence type="ECO:0000256" key="1">
    <source>
        <dbReference type="SAM" id="MobiDB-lite"/>
    </source>
</evidence>
<feature type="compositionally biased region" description="Pro residues" evidence="1">
    <location>
        <begin position="220"/>
        <end position="237"/>
    </location>
</feature>
<dbReference type="EnsemblMetazoa" id="G28031.3">
    <property type="protein sequence ID" value="G28031.3:cds"/>
    <property type="gene ID" value="G28031"/>
</dbReference>
<feature type="compositionally biased region" description="Basic and acidic residues" evidence="1">
    <location>
        <begin position="253"/>
        <end position="267"/>
    </location>
</feature>
<dbReference type="Proteomes" id="UP000005408">
    <property type="component" value="Unassembled WGS sequence"/>
</dbReference>
<protein>
    <recommendedName>
        <fullName evidence="2">IgGFc-binding protein N-terminal domain-containing protein</fullName>
    </recommendedName>
</protein>